<dbReference type="RefSeq" id="WP_127073893.1">
    <property type="nucleotide sequence ID" value="NZ_BMKB01000002.1"/>
</dbReference>
<dbReference type="NCBIfam" id="TIGR03655">
    <property type="entry name" value="anti_R_Lar"/>
    <property type="match status" value="1"/>
</dbReference>
<evidence type="ECO:0000313" key="2">
    <source>
        <dbReference type="Proteomes" id="UP000596977"/>
    </source>
</evidence>
<gene>
    <name evidence="1" type="ORF">GCM10011499_16260</name>
</gene>
<proteinExistence type="predicted"/>
<sequence>MTGSDQNDAPDLKPCPFCGGTARIYHNTSPPGNSCEWHLASIVCSGCEIGVYQEVTPEEAISAWNRRVN</sequence>
<reference evidence="1 2" key="1">
    <citation type="journal article" date="2014" name="Int. J. Syst. Evol. Microbiol.">
        <title>Complete genome sequence of Corynebacterium casei LMG S-19264T (=DSM 44701T), isolated from a smear-ripened cheese.</title>
        <authorList>
            <consortium name="US DOE Joint Genome Institute (JGI-PGF)"/>
            <person name="Walter F."/>
            <person name="Albersmeier A."/>
            <person name="Kalinowski J."/>
            <person name="Ruckert C."/>
        </authorList>
    </citation>
    <scope>NUCLEOTIDE SEQUENCE [LARGE SCALE GENOMIC DNA]</scope>
    <source>
        <strain evidence="1 2">CGMCC 1.15896</strain>
    </source>
</reference>
<dbReference type="OrthoDB" id="7219996at2"/>
<keyword evidence="2" id="KW-1185">Reference proteome</keyword>
<dbReference type="EMBL" id="BMKB01000002">
    <property type="protein sequence ID" value="GGA47234.1"/>
    <property type="molecule type" value="Genomic_DNA"/>
</dbReference>
<evidence type="ECO:0000313" key="1">
    <source>
        <dbReference type="EMBL" id="GGA47234.1"/>
    </source>
</evidence>
<dbReference type="InterPro" id="IPR019908">
    <property type="entry name" value="Toxin_RalR"/>
</dbReference>
<protein>
    <recommendedName>
        <fullName evidence="3">Restriction alleviation protein, Lar family</fullName>
    </recommendedName>
</protein>
<organism evidence="1 2">
    <name type="scientific">Pelagibacterium lentulum</name>
    <dbReference type="NCBI Taxonomy" id="2029865"/>
    <lineage>
        <taxon>Bacteria</taxon>
        <taxon>Pseudomonadati</taxon>
        <taxon>Pseudomonadota</taxon>
        <taxon>Alphaproteobacteria</taxon>
        <taxon>Hyphomicrobiales</taxon>
        <taxon>Devosiaceae</taxon>
        <taxon>Pelagibacterium</taxon>
    </lineage>
</organism>
<comment type="caution">
    <text evidence="1">The sequence shown here is derived from an EMBL/GenBank/DDBJ whole genome shotgun (WGS) entry which is preliminary data.</text>
</comment>
<name>A0A916RDJ4_9HYPH</name>
<evidence type="ECO:0008006" key="3">
    <source>
        <dbReference type="Google" id="ProtNLM"/>
    </source>
</evidence>
<dbReference type="AlphaFoldDB" id="A0A916RDJ4"/>
<dbReference type="Proteomes" id="UP000596977">
    <property type="component" value="Unassembled WGS sequence"/>
</dbReference>
<accession>A0A916RDJ4</accession>
<dbReference type="Pfam" id="PF14354">
    <property type="entry name" value="Lar_restr_allev"/>
    <property type="match status" value="1"/>
</dbReference>